<keyword evidence="2" id="KW-0472">Membrane</keyword>
<gene>
    <name evidence="3" type="ORF">AVEN_141123_1</name>
</gene>
<keyword evidence="2" id="KW-0812">Transmembrane</keyword>
<evidence type="ECO:0000256" key="1">
    <source>
        <dbReference type="SAM" id="MobiDB-lite"/>
    </source>
</evidence>
<keyword evidence="2" id="KW-1133">Transmembrane helix</keyword>
<dbReference type="AlphaFoldDB" id="A0A4Y2KBS4"/>
<comment type="caution">
    <text evidence="3">The sequence shown here is derived from an EMBL/GenBank/DDBJ whole genome shotgun (WGS) entry which is preliminary data.</text>
</comment>
<organism evidence="3 4">
    <name type="scientific">Araneus ventricosus</name>
    <name type="common">Orbweaver spider</name>
    <name type="synonym">Epeira ventricosa</name>
    <dbReference type="NCBI Taxonomy" id="182803"/>
    <lineage>
        <taxon>Eukaryota</taxon>
        <taxon>Metazoa</taxon>
        <taxon>Ecdysozoa</taxon>
        <taxon>Arthropoda</taxon>
        <taxon>Chelicerata</taxon>
        <taxon>Arachnida</taxon>
        <taxon>Araneae</taxon>
        <taxon>Araneomorphae</taxon>
        <taxon>Entelegynae</taxon>
        <taxon>Araneoidea</taxon>
        <taxon>Araneidae</taxon>
        <taxon>Araneus</taxon>
    </lineage>
</organism>
<evidence type="ECO:0000313" key="3">
    <source>
        <dbReference type="EMBL" id="GBM99026.1"/>
    </source>
</evidence>
<reference evidence="3 4" key="1">
    <citation type="journal article" date="2019" name="Sci. Rep.">
        <title>Orb-weaving spider Araneus ventricosus genome elucidates the spidroin gene catalogue.</title>
        <authorList>
            <person name="Kono N."/>
            <person name="Nakamura H."/>
            <person name="Ohtoshi R."/>
            <person name="Moran D.A.P."/>
            <person name="Shinohara A."/>
            <person name="Yoshida Y."/>
            <person name="Fujiwara M."/>
            <person name="Mori M."/>
            <person name="Tomita M."/>
            <person name="Arakawa K."/>
        </authorList>
    </citation>
    <scope>NUCLEOTIDE SEQUENCE [LARGE SCALE GENOMIC DNA]</scope>
</reference>
<accession>A0A4Y2KBS4</accession>
<sequence>MVGKNDLQRFLLDVGGSRDNDSQPWGQNEGSQKHKNYGSISIRNQNMEILVRKFHVASHPVGKGINTEVLKGIMISLESARSAKGPAVRCRALLITLFLLLLVTFYLLVLLICTSALCFLEYSWNKTLFFIILLFLLYTYQTIFGNNILTLIEIFHCPDKAIFNV</sequence>
<feature type="transmembrane region" description="Helical" evidence="2">
    <location>
        <begin position="92"/>
        <end position="122"/>
    </location>
</feature>
<evidence type="ECO:0000313" key="4">
    <source>
        <dbReference type="Proteomes" id="UP000499080"/>
    </source>
</evidence>
<dbReference type="Proteomes" id="UP000499080">
    <property type="component" value="Unassembled WGS sequence"/>
</dbReference>
<proteinExistence type="predicted"/>
<evidence type="ECO:0000256" key="2">
    <source>
        <dbReference type="SAM" id="Phobius"/>
    </source>
</evidence>
<feature type="region of interest" description="Disordered" evidence="1">
    <location>
        <begin position="14"/>
        <end position="35"/>
    </location>
</feature>
<dbReference type="EMBL" id="BGPR01004382">
    <property type="protein sequence ID" value="GBM99026.1"/>
    <property type="molecule type" value="Genomic_DNA"/>
</dbReference>
<feature type="transmembrane region" description="Helical" evidence="2">
    <location>
        <begin position="128"/>
        <end position="152"/>
    </location>
</feature>
<name>A0A4Y2KBS4_ARAVE</name>
<keyword evidence="4" id="KW-1185">Reference proteome</keyword>
<protein>
    <submittedName>
        <fullName evidence="3">Uncharacterized protein</fullName>
    </submittedName>
</protein>